<proteinExistence type="predicted"/>
<dbReference type="Proteomes" id="UP000095333">
    <property type="component" value="Unassembled WGS sequence"/>
</dbReference>
<dbReference type="Proteomes" id="UP000408523">
    <property type="component" value="Unassembled WGS sequence"/>
</dbReference>
<evidence type="ECO:0000313" key="6">
    <source>
        <dbReference type="Proteomes" id="UP000408523"/>
    </source>
</evidence>
<evidence type="ECO:0000313" key="1">
    <source>
        <dbReference type="EMBL" id="CUN69233.1"/>
    </source>
</evidence>
<evidence type="ECO:0000313" key="3">
    <source>
        <dbReference type="EMBL" id="TSE46944.1"/>
    </source>
</evidence>
<sequence>MRTFDSLDADFRRAFKQAAKQGIVKFTVEGIKDDPDSIYPMFEVSNNHVTYYSVQRQESVCITDMKIKAVIY</sequence>
<evidence type="ECO:0000313" key="4">
    <source>
        <dbReference type="Proteomes" id="UP000095333"/>
    </source>
</evidence>
<dbReference type="EMBL" id="QRKA01000068">
    <property type="protein sequence ID" value="RHH72882.1"/>
    <property type="molecule type" value="Genomic_DNA"/>
</dbReference>
<evidence type="ECO:0000313" key="5">
    <source>
        <dbReference type="Proteomes" id="UP000283713"/>
    </source>
</evidence>
<gene>
    <name evidence="2" type="ORF">DW193_22065</name>
    <name evidence="3" type="ORF">EH214_03850</name>
    <name evidence="1" type="ORF">ERS852457_00646</name>
</gene>
<evidence type="ECO:0000313" key="2">
    <source>
        <dbReference type="EMBL" id="RHH72882.1"/>
    </source>
</evidence>
<accession>A0A173Z0G3</accession>
<dbReference type="RefSeq" id="WP_057249539.1">
    <property type="nucleotide sequence ID" value="NZ_CP081912.1"/>
</dbReference>
<name>A0A173Z0G3_PHOVU</name>
<organism evidence="1 4">
    <name type="scientific">Phocaeicola vulgatus</name>
    <name type="common">Bacteroides vulgatus</name>
    <dbReference type="NCBI Taxonomy" id="821"/>
    <lineage>
        <taxon>Bacteria</taxon>
        <taxon>Pseudomonadati</taxon>
        <taxon>Bacteroidota</taxon>
        <taxon>Bacteroidia</taxon>
        <taxon>Bacteroidales</taxon>
        <taxon>Bacteroidaceae</taxon>
        <taxon>Phocaeicola</taxon>
    </lineage>
</organism>
<protein>
    <submittedName>
        <fullName evidence="1">Uncharacterized protein</fullName>
    </submittedName>
</protein>
<dbReference type="AlphaFoldDB" id="A0A173Z0G3"/>
<reference evidence="2 5" key="2">
    <citation type="submission" date="2018-08" db="EMBL/GenBank/DDBJ databases">
        <title>A genome reference for cultivated species of the human gut microbiota.</title>
        <authorList>
            <person name="Zou Y."/>
            <person name="Xue W."/>
            <person name="Luo G."/>
        </authorList>
    </citation>
    <scope>NUCLEOTIDE SEQUENCE [LARGE SCALE GENOMIC DNA]</scope>
    <source>
        <strain evidence="2 5">AM16-6</strain>
    </source>
</reference>
<dbReference type="Proteomes" id="UP000283713">
    <property type="component" value="Unassembled WGS sequence"/>
</dbReference>
<dbReference type="EMBL" id="CYZI01000002">
    <property type="protein sequence ID" value="CUN69233.1"/>
    <property type="molecule type" value="Genomic_DNA"/>
</dbReference>
<reference evidence="1 4" key="1">
    <citation type="submission" date="2015-09" db="EMBL/GenBank/DDBJ databases">
        <authorList>
            <consortium name="Pathogen Informatics"/>
        </authorList>
    </citation>
    <scope>NUCLEOTIDE SEQUENCE [LARGE SCALE GENOMIC DNA]</scope>
    <source>
        <strain evidence="1 4">2789STDY5834842</strain>
    </source>
</reference>
<reference evidence="3 6" key="3">
    <citation type="journal article" date="2019" name="Nat. Commun.">
        <title>Gram positive-like bacteriocins with broad spectrum anti-Bacteroidales activity encoded on mobile elements of the human gut microbiota.</title>
        <authorList>
            <person name="Bechon N."/>
            <person name="Coyne M.J.Jr."/>
            <person name="Laclare-Mceneany V."/>
            <person name="Chatzidaki-Livanis M."/>
            <person name="Ghigo J.-M."/>
            <person name="Comstock L.E."/>
        </authorList>
    </citation>
    <scope>NUCLEOTIDE SEQUENCE [LARGE SCALE GENOMIC DNA]</scope>
    <source>
        <strain evidence="3 6">CL01T12C17</strain>
    </source>
</reference>
<dbReference type="EMBL" id="RWHZ01000075">
    <property type="protein sequence ID" value="TSE46944.1"/>
    <property type="molecule type" value="Genomic_DNA"/>
</dbReference>